<accession>A0A3M2M2N7</accession>
<dbReference type="PANTHER" id="PTHR35526:SF3">
    <property type="entry name" value="ANTI-SIGMA-F FACTOR RSBW"/>
    <property type="match status" value="1"/>
</dbReference>
<keyword evidence="3" id="KW-0067">ATP-binding</keyword>
<dbReference type="CDD" id="cd16936">
    <property type="entry name" value="HATPase_RsbW-like"/>
    <property type="match status" value="1"/>
</dbReference>
<evidence type="ECO:0000259" key="2">
    <source>
        <dbReference type="Pfam" id="PF13581"/>
    </source>
</evidence>
<reference evidence="3 4" key="1">
    <citation type="submission" date="2018-10" db="EMBL/GenBank/DDBJ databases">
        <title>Isolation, diversity and antifungal activity of actinobacteria from wheat.</title>
        <authorList>
            <person name="Han C."/>
        </authorList>
    </citation>
    <scope>NUCLEOTIDE SEQUENCE [LARGE SCALE GENOMIC DNA]</scope>
    <source>
        <strain evidence="3 4">NEAU-YY642</strain>
    </source>
</reference>
<sequence>MSAHPSTLQEPPSALFSCEVLADARGIETWRRTVAQVMRSWGASDAAVEVARMGLSELLANVVRHVPVPRCRLWVVCDGRRVTVAVADGSPEMPVVREPDWDAESGRGLWLLREMVDAVGCYPRGYATPAGPAEGKVVWFTCAFSCAAGCAEDAN</sequence>
<evidence type="ECO:0000313" key="3">
    <source>
        <dbReference type="EMBL" id="RMI43370.1"/>
    </source>
</evidence>
<dbReference type="EMBL" id="RFFJ01000025">
    <property type="protein sequence ID" value="RMI43370.1"/>
    <property type="molecule type" value="Genomic_DNA"/>
</dbReference>
<dbReference type="Proteomes" id="UP000278673">
    <property type="component" value="Unassembled WGS sequence"/>
</dbReference>
<dbReference type="InterPro" id="IPR003594">
    <property type="entry name" value="HATPase_dom"/>
</dbReference>
<dbReference type="RefSeq" id="WP_122183013.1">
    <property type="nucleotide sequence ID" value="NZ_RFFJ01000025.1"/>
</dbReference>
<name>A0A3M2M2N7_9ACTN</name>
<keyword evidence="4" id="KW-1185">Reference proteome</keyword>
<dbReference type="Gene3D" id="3.30.565.10">
    <property type="entry name" value="Histidine kinase-like ATPase, C-terminal domain"/>
    <property type="match status" value="1"/>
</dbReference>
<dbReference type="InterPro" id="IPR036890">
    <property type="entry name" value="HATPase_C_sf"/>
</dbReference>
<comment type="caution">
    <text evidence="3">The sequence shown here is derived from an EMBL/GenBank/DDBJ whole genome shotgun (WGS) entry which is preliminary data.</text>
</comment>
<dbReference type="AlphaFoldDB" id="A0A3M2M2N7"/>
<proteinExistence type="predicted"/>
<dbReference type="SUPFAM" id="SSF55874">
    <property type="entry name" value="ATPase domain of HSP90 chaperone/DNA topoisomerase II/histidine kinase"/>
    <property type="match status" value="1"/>
</dbReference>
<dbReference type="GO" id="GO:0005524">
    <property type="term" value="F:ATP binding"/>
    <property type="evidence" value="ECO:0007669"/>
    <property type="project" value="UniProtKB-KW"/>
</dbReference>
<dbReference type="GO" id="GO:0004674">
    <property type="term" value="F:protein serine/threonine kinase activity"/>
    <property type="evidence" value="ECO:0007669"/>
    <property type="project" value="UniProtKB-KW"/>
</dbReference>
<feature type="domain" description="Histidine kinase/HSP90-like ATPase" evidence="2">
    <location>
        <begin position="22"/>
        <end position="121"/>
    </location>
</feature>
<dbReference type="Pfam" id="PF13581">
    <property type="entry name" value="HATPase_c_2"/>
    <property type="match status" value="1"/>
</dbReference>
<keyword evidence="3" id="KW-0547">Nucleotide-binding</keyword>
<dbReference type="InterPro" id="IPR050267">
    <property type="entry name" value="Anti-sigma-factor_SerPK"/>
</dbReference>
<keyword evidence="1" id="KW-0418">Kinase</keyword>
<protein>
    <submittedName>
        <fullName evidence="3">ATP-binding protein</fullName>
    </submittedName>
</protein>
<keyword evidence="1" id="KW-0808">Transferase</keyword>
<evidence type="ECO:0000256" key="1">
    <source>
        <dbReference type="ARBA" id="ARBA00022527"/>
    </source>
</evidence>
<keyword evidence="1" id="KW-0723">Serine/threonine-protein kinase</keyword>
<evidence type="ECO:0000313" key="4">
    <source>
        <dbReference type="Proteomes" id="UP000278673"/>
    </source>
</evidence>
<dbReference type="PANTHER" id="PTHR35526">
    <property type="entry name" value="ANTI-SIGMA-F FACTOR RSBW-RELATED"/>
    <property type="match status" value="1"/>
</dbReference>
<organism evidence="3 4">
    <name type="scientific">Streptomyces triticirhizae</name>
    <dbReference type="NCBI Taxonomy" id="2483353"/>
    <lineage>
        <taxon>Bacteria</taxon>
        <taxon>Bacillati</taxon>
        <taxon>Actinomycetota</taxon>
        <taxon>Actinomycetes</taxon>
        <taxon>Kitasatosporales</taxon>
        <taxon>Streptomycetaceae</taxon>
        <taxon>Streptomyces</taxon>
    </lineage>
</organism>
<gene>
    <name evidence="3" type="ORF">EBN88_07390</name>
</gene>